<keyword evidence="5 7" id="KW-1133">Transmembrane helix</keyword>
<comment type="subcellular location">
    <subcellularLocation>
        <location evidence="1">Cell membrane</location>
        <topology evidence="1">Multi-pass membrane protein</topology>
    </subcellularLocation>
</comment>
<evidence type="ECO:0000256" key="6">
    <source>
        <dbReference type="ARBA" id="ARBA00023136"/>
    </source>
</evidence>
<keyword evidence="9" id="KW-1185">Reference proteome</keyword>
<organism evidence="8 9">
    <name type="scientific">Roseateles rivi</name>
    <dbReference type="NCBI Taxonomy" id="3299028"/>
    <lineage>
        <taxon>Bacteria</taxon>
        <taxon>Pseudomonadati</taxon>
        <taxon>Pseudomonadota</taxon>
        <taxon>Betaproteobacteria</taxon>
        <taxon>Burkholderiales</taxon>
        <taxon>Sphaerotilaceae</taxon>
        <taxon>Roseateles</taxon>
    </lineage>
</organism>
<feature type="transmembrane region" description="Helical" evidence="7">
    <location>
        <begin position="174"/>
        <end position="195"/>
    </location>
</feature>
<keyword evidence="6 7" id="KW-0472">Membrane</keyword>
<keyword evidence="3" id="KW-1003">Cell membrane</keyword>
<evidence type="ECO:0000256" key="5">
    <source>
        <dbReference type="ARBA" id="ARBA00022989"/>
    </source>
</evidence>
<dbReference type="RefSeq" id="WP_394458670.1">
    <property type="nucleotide sequence ID" value="NZ_JBIGHZ010000001.1"/>
</dbReference>
<evidence type="ECO:0000256" key="1">
    <source>
        <dbReference type="ARBA" id="ARBA00004651"/>
    </source>
</evidence>
<accession>A0ABW7FSJ5</accession>
<feature type="transmembrane region" description="Helical" evidence="7">
    <location>
        <begin position="104"/>
        <end position="123"/>
    </location>
</feature>
<dbReference type="Pfam" id="PF01891">
    <property type="entry name" value="CbiM"/>
    <property type="match status" value="1"/>
</dbReference>
<gene>
    <name evidence="8" type="ORF">ACG0Z6_03480</name>
</gene>
<evidence type="ECO:0000313" key="9">
    <source>
        <dbReference type="Proteomes" id="UP001606099"/>
    </source>
</evidence>
<keyword evidence="4 7" id="KW-0812">Transmembrane</keyword>
<name>A0ABW7FSJ5_9BURK</name>
<reference evidence="8 9" key="1">
    <citation type="submission" date="2024-08" db="EMBL/GenBank/DDBJ databases">
        <authorList>
            <person name="Lu H."/>
        </authorList>
    </citation>
    <scope>NUCLEOTIDE SEQUENCE [LARGE SCALE GENOMIC DNA]</scope>
    <source>
        <strain evidence="8 9">BYS180W</strain>
    </source>
</reference>
<keyword evidence="2" id="KW-0813">Transport</keyword>
<evidence type="ECO:0000256" key="7">
    <source>
        <dbReference type="SAM" id="Phobius"/>
    </source>
</evidence>
<evidence type="ECO:0000256" key="4">
    <source>
        <dbReference type="ARBA" id="ARBA00022692"/>
    </source>
</evidence>
<proteinExistence type="predicted"/>
<comment type="caution">
    <text evidence="8">The sequence shown here is derived from an EMBL/GenBank/DDBJ whole genome shotgun (WGS) entry which is preliminary data.</text>
</comment>
<dbReference type="Proteomes" id="UP001606099">
    <property type="component" value="Unassembled WGS sequence"/>
</dbReference>
<dbReference type="Gene3D" id="1.10.1760.20">
    <property type="match status" value="1"/>
</dbReference>
<protein>
    <submittedName>
        <fullName evidence="8">Energy-coupling factor ABC transporter permease</fullName>
    </submittedName>
</protein>
<evidence type="ECO:0000256" key="2">
    <source>
        <dbReference type="ARBA" id="ARBA00022448"/>
    </source>
</evidence>
<sequence>MHIEPGLIAQPKLVFAAVAAVGVLLAHLPQWLRQFGTAAPRTLLAAVFFSVFMQAFHMPAGPSELHFLGAMPIYIAFGYLPTLLGLPLGLLLQGLLFDPQDLPHLAVNALSLMLPLMAVHFTLGQRLLAAGTPVRVATLVKLDGVFYSGVVAMVAFWLSLSSGAGALAGFETFALHYAPLVLLEPAVTLAVLWLLRPQSWLMRQRFAAWCFESRTAQA</sequence>
<dbReference type="EMBL" id="JBIGHZ010000001">
    <property type="protein sequence ID" value="MFG6447301.1"/>
    <property type="molecule type" value="Genomic_DNA"/>
</dbReference>
<feature type="transmembrane region" description="Helical" evidence="7">
    <location>
        <begin position="12"/>
        <end position="32"/>
    </location>
</feature>
<dbReference type="InterPro" id="IPR002751">
    <property type="entry name" value="CbiM/NikMN"/>
</dbReference>
<evidence type="ECO:0000313" key="8">
    <source>
        <dbReference type="EMBL" id="MFG6447301.1"/>
    </source>
</evidence>
<feature type="transmembrane region" description="Helical" evidence="7">
    <location>
        <begin position="68"/>
        <end position="92"/>
    </location>
</feature>
<evidence type="ECO:0000256" key="3">
    <source>
        <dbReference type="ARBA" id="ARBA00022475"/>
    </source>
</evidence>
<feature type="transmembrane region" description="Helical" evidence="7">
    <location>
        <begin position="144"/>
        <end position="168"/>
    </location>
</feature>